<dbReference type="SUPFAM" id="SSF51735">
    <property type="entry name" value="NAD(P)-binding Rossmann-fold domains"/>
    <property type="match status" value="1"/>
</dbReference>
<gene>
    <name evidence="3" type="ORF">HAQ05_02750</name>
</gene>
<dbReference type="Proteomes" id="UP000805841">
    <property type="component" value="Unassembled WGS sequence"/>
</dbReference>
<keyword evidence="2" id="KW-0560">Oxidoreductase</keyword>
<dbReference type="InterPro" id="IPR036291">
    <property type="entry name" value="NAD(P)-bd_dom_sf"/>
</dbReference>
<dbReference type="Gene3D" id="3.40.50.720">
    <property type="entry name" value="NAD(P)-binding Rossmann-like Domain"/>
    <property type="match status" value="1"/>
</dbReference>
<dbReference type="Pfam" id="PF13561">
    <property type="entry name" value="adh_short_C2"/>
    <property type="match status" value="1"/>
</dbReference>
<dbReference type="RefSeq" id="WP_190417121.1">
    <property type="nucleotide sequence ID" value="NZ_JAAOCA010000003.1"/>
</dbReference>
<evidence type="ECO:0000256" key="1">
    <source>
        <dbReference type="ARBA" id="ARBA00006484"/>
    </source>
</evidence>
<accession>A0ABR7YWP9</accession>
<name>A0ABR7YWP9_9PSED</name>
<proteinExistence type="inferred from homology"/>
<dbReference type="EMBL" id="JAAOCA010000003">
    <property type="protein sequence ID" value="MBD1597633.1"/>
    <property type="molecule type" value="Genomic_DNA"/>
</dbReference>
<dbReference type="PRINTS" id="PR00081">
    <property type="entry name" value="GDHRDH"/>
</dbReference>
<dbReference type="InterPro" id="IPR051122">
    <property type="entry name" value="SDR_DHRS6-like"/>
</dbReference>
<dbReference type="PANTHER" id="PTHR43477">
    <property type="entry name" value="DIHYDROANTICAPSIN 7-DEHYDROGENASE"/>
    <property type="match status" value="1"/>
</dbReference>
<comment type="caution">
    <text evidence="3">The sequence shown here is derived from an EMBL/GenBank/DDBJ whole genome shotgun (WGS) entry which is preliminary data.</text>
</comment>
<dbReference type="PANTHER" id="PTHR43477:SF1">
    <property type="entry name" value="DIHYDROANTICAPSIN 7-DEHYDROGENASE"/>
    <property type="match status" value="1"/>
</dbReference>
<protein>
    <submittedName>
        <fullName evidence="3">SDR family oxidoreductase</fullName>
    </submittedName>
</protein>
<sequence>MNRLQGKVCVITGAGSGIGRASALRFAEEGAQVVVTDLYGDAAEAVLRSIEAAGGSGHALKVDVGVEEDVQRMIDATLGRFGRLDVLFNNAVYRNPATVRDTDFIAFDTALFHNCMRVNVLGGVLACKHALPHMLERGSGSILFTSSTSSIAGEVSQFSYGASKAALNWYVQSIAATFGKRGIRCNGILPGVIRTPAMESWANEDMKQAFLELQNVPQLGEPEDIAAMALFLACDEACYVNGALMRVDGGMSCATPMAPVVRRYLL</sequence>
<keyword evidence="4" id="KW-1185">Reference proteome</keyword>
<dbReference type="InterPro" id="IPR020904">
    <property type="entry name" value="Sc_DH/Rdtase_CS"/>
</dbReference>
<comment type="similarity">
    <text evidence="1">Belongs to the short-chain dehydrogenases/reductases (SDR) family.</text>
</comment>
<dbReference type="InterPro" id="IPR002347">
    <property type="entry name" value="SDR_fam"/>
</dbReference>
<evidence type="ECO:0000313" key="3">
    <source>
        <dbReference type="EMBL" id="MBD1597633.1"/>
    </source>
</evidence>
<evidence type="ECO:0000313" key="4">
    <source>
        <dbReference type="Proteomes" id="UP000805841"/>
    </source>
</evidence>
<evidence type="ECO:0000256" key="2">
    <source>
        <dbReference type="ARBA" id="ARBA00023002"/>
    </source>
</evidence>
<reference evidence="3 4" key="1">
    <citation type="journal article" date="2020" name="Insects">
        <title>Bacteria Belonging to Pseudomonas typographi sp. nov. from the Bark Beetle Ips typographus Have Genomic Potential to Aid in the Host Ecology.</title>
        <authorList>
            <person name="Peral-Aranega E."/>
            <person name="Saati-Santamaria Z."/>
            <person name="Kolarik M."/>
            <person name="Rivas R."/>
            <person name="Garcia-Fraile P."/>
        </authorList>
    </citation>
    <scope>NUCLEOTIDE SEQUENCE [LARGE SCALE GENOMIC DNA]</scope>
    <source>
        <strain evidence="3 4">CA3A</strain>
    </source>
</reference>
<organism evidence="3 4">
    <name type="scientific">Pseudomonas typographi</name>
    <dbReference type="NCBI Taxonomy" id="2715964"/>
    <lineage>
        <taxon>Bacteria</taxon>
        <taxon>Pseudomonadati</taxon>
        <taxon>Pseudomonadota</taxon>
        <taxon>Gammaproteobacteria</taxon>
        <taxon>Pseudomonadales</taxon>
        <taxon>Pseudomonadaceae</taxon>
        <taxon>Pseudomonas</taxon>
    </lineage>
</organism>
<dbReference type="CDD" id="cd05233">
    <property type="entry name" value="SDR_c"/>
    <property type="match status" value="1"/>
</dbReference>
<dbReference type="PROSITE" id="PS00061">
    <property type="entry name" value="ADH_SHORT"/>
    <property type="match status" value="1"/>
</dbReference>